<evidence type="ECO:0000313" key="4">
    <source>
        <dbReference type="EMBL" id="MDA1386335.1"/>
    </source>
</evidence>
<proteinExistence type="predicted"/>
<accession>A0A9X3PJC8</accession>
<dbReference type="EMBL" id="JAVDYD010000001">
    <property type="protein sequence ID" value="MDR7338850.1"/>
    <property type="molecule type" value="Genomic_DNA"/>
</dbReference>
<feature type="region of interest" description="Disordered" evidence="1">
    <location>
        <begin position="20"/>
        <end position="76"/>
    </location>
</feature>
<dbReference type="AlphaFoldDB" id="A0A9X3PJC8"/>
<feature type="domain" description="AMIN-like" evidence="3">
    <location>
        <begin position="84"/>
        <end position="212"/>
    </location>
</feature>
<evidence type="ECO:0000256" key="1">
    <source>
        <dbReference type="SAM" id="MobiDB-lite"/>
    </source>
</evidence>
<feature type="signal peptide" evidence="2">
    <location>
        <begin position="1"/>
        <end position="21"/>
    </location>
</feature>
<dbReference type="RefSeq" id="WP_270122803.1">
    <property type="nucleotide sequence ID" value="NZ_BAAAOM010000004.1"/>
</dbReference>
<protein>
    <recommendedName>
        <fullName evidence="3">AMIN-like domain-containing protein</fullName>
    </recommendedName>
</protein>
<comment type="caution">
    <text evidence="4">The sequence shown here is derived from an EMBL/GenBank/DDBJ whole genome shotgun (WGS) entry which is preliminary data.</text>
</comment>
<dbReference type="Pfam" id="PF24837">
    <property type="entry name" value="AMIN-like"/>
    <property type="match status" value="1"/>
</dbReference>
<organism evidence="4 6">
    <name type="scientific">Glycomyces lechevalierae</name>
    <dbReference type="NCBI Taxonomy" id="256034"/>
    <lineage>
        <taxon>Bacteria</taxon>
        <taxon>Bacillati</taxon>
        <taxon>Actinomycetota</taxon>
        <taxon>Actinomycetes</taxon>
        <taxon>Glycomycetales</taxon>
        <taxon>Glycomycetaceae</taxon>
        <taxon>Glycomyces</taxon>
    </lineage>
</organism>
<evidence type="ECO:0000313" key="5">
    <source>
        <dbReference type="EMBL" id="MDR7338850.1"/>
    </source>
</evidence>
<keyword evidence="2" id="KW-0732">Signal</keyword>
<evidence type="ECO:0000259" key="3">
    <source>
        <dbReference type="Pfam" id="PF24837"/>
    </source>
</evidence>
<name>A0A9X3PJC8_9ACTN</name>
<dbReference type="EMBL" id="JAPZVQ010000009">
    <property type="protein sequence ID" value="MDA1386335.1"/>
    <property type="molecule type" value="Genomic_DNA"/>
</dbReference>
<gene>
    <name evidence="5" type="ORF">J2S69_002569</name>
    <name evidence="4" type="ORF">O2L01_15165</name>
</gene>
<evidence type="ECO:0000313" key="7">
    <source>
        <dbReference type="Proteomes" id="UP001183604"/>
    </source>
</evidence>
<evidence type="ECO:0000256" key="2">
    <source>
        <dbReference type="SAM" id="SignalP"/>
    </source>
</evidence>
<sequence>MRRNILAAVALALAMLPAACGDDDADEPSPSPTPTTESTTAEDGGTGTPSPQTTEPEPEPEPTSWPTDDVSAAFSGTVPPVPILLDLRVGSHPEDGYDRVAFEFDTLPGYEIGYRTDIVYDGSGDSVDLPGDAFIQLVFNPAQAHDDQGEPTLTDPPTDPVTVDAGSLEAYVLNGDFEGTVSVALGLDEKAGFHVDDFQADNGDYVVYIDIAR</sequence>
<keyword evidence="7" id="KW-1185">Reference proteome</keyword>
<reference evidence="4" key="1">
    <citation type="submission" date="2022-12" db="EMBL/GenBank/DDBJ databases">
        <title>Gycomyces niveus sp.nov., a novel actinomycete isolated from soil in Shouguang.</title>
        <authorList>
            <person name="Yang X."/>
        </authorList>
    </citation>
    <scope>NUCLEOTIDE SEQUENCE</scope>
    <source>
        <strain evidence="4">DSM 44724</strain>
    </source>
</reference>
<evidence type="ECO:0000313" key="6">
    <source>
        <dbReference type="Proteomes" id="UP001145799"/>
    </source>
</evidence>
<feature type="chain" id="PRO_5040851236" description="AMIN-like domain-containing protein" evidence="2">
    <location>
        <begin position="22"/>
        <end position="213"/>
    </location>
</feature>
<dbReference type="InterPro" id="IPR056303">
    <property type="entry name" value="AMIN-like"/>
</dbReference>
<reference evidence="5 7" key="2">
    <citation type="submission" date="2023-07" db="EMBL/GenBank/DDBJ databases">
        <title>Sequencing the genomes of 1000 actinobacteria strains.</title>
        <authorList>
            <person name="Klenk H.-P."/>
        </authorList>
    </citation>
    <scope>NUCLEOTIDE SEQUENCE [LARGE SCALE GENOMIC DNA]</scope>
    <source>
        <strain evidence="5 7">DSM 44724</strain>
    </source>
</reference>
<dbReference type="Proteomes" id="UP001145799">
    <property type="component" value="Unassembled WGS sequence"/>
</dbReference>
<dbReference type="Proteomes" id="UP001183604">
    <property type="component" value="Unassembled WGS sequence"/>
</dbReference>
<feature type="compositionally biased region" description="Low complexity" evidence="1">
    <location>
        <begin position="34"/>
        <end position="55"/>
    </location>
</feature>